<dbReference type="Proteomes" id="UP000017246">
    <property type="component" value="Unassembled WGS sequence"/>
</dbReference>
<dbReference type="EMBL" id="LN902088">
    <property type="protein sequence ID" value="CUT98463.1"/>
    <property type="molecule type" value="Genomic_DNA"/>
</dbReference>
<keyword evidence="2" id="KW-1185">Reference proteome</keyword>
<accession>A0A0S4MI02</accession>
<organism evidence="1 2">
    <name type="scientific">Echinococcus multilocularis</name>
    <name type="common">Fox tapeworm</name>
    <dbReference type="NCBI Taxonomy" id="6211"/>
    <lineage>
        <taxon>Eukaryota</taxon>
        <taxon>Metazoa</taxon>
        <taxon>Spiralia</taxon>
        <taxon>Lophotrochozoa</taxon>
        <taxon>Platyhelminthes</taxon>
        <taxon>Cestoda</taxon>
        <taxon>Eucestoda</taxon>
        <taxon>Cyclophyllidea</taxon>
        <taxon>Taeniidae</taxon>
        <taxon>Echinococcus</taxon>
    </lineage>
</organism>
<protein>
    <submittedName>
        <fullName evidence="1">Ubiquitin specific peptidase 30 (C19 family)</fullName>
    </submittedName>
</protein>
<proteinExistence type="predicted"/>
<name>A0A0S4MI02_ECHMU</name>
<dbReference type="AlphaFoldDB" id="A0A0S4MI02"/>
<reference evidence="1" key="1">
    <citation type="journal article" date="2013" name="Nature">
        <title>The genomes of four tapeworm species reveal adaptations to parasitism.</title>
        <authorList>
            <person name="Tsai I.J."/>
            <person name="Zarowiecki M."/>
            <person name="Holroyd N."/>
            <person name="Garciarrubio A."/>
            <person name="Sanchez-Flores A."/>
            <person name="Brooks K.L."/>
            <person name="Tracey A."/>
            <person name="Bobes R.J."/>
            <person name="Fragoso G."/>
            <person name="Sciutto E."/>
            <person name="Aslett M."/>
            <person name="Beasley H."/>
            <person name="Bennett H.M."/>
            <person name="Cai J."/>
            <person name="Camicia F."/>
            <person name="Clark R."/>
            <person name="Cucher M."/>
            <person name="De Silva N."/>
            <person name="Day T.A."/>
            <person name="Deplazes P."/>
            <person name="Estrada K."/>
            <person name="Fernandez C."/>
            <person name="Holland P.W."/>
            <person name="Hou J."/>
            <person name="Hu S."/>
            <person name="Huckvale T."/>
            <person name="Hung S.S."/>
            <person name="Kamenetzky L."/>
            <person name="Keane J.A."/>
            <person name="Kiss F."/>
            <person name="Koziol U."/>
            <person name="Lambert O."/>
            <person name="Liu K."/>
            <person name="Luo X."/>
            <person name="Luo Y."/>
            <person name="Macchiaroli N."/>
            <person name="Nichol S."/>
            <person name="Paps J."/>
            <person name="Parkinson J."/>
            <person name="Pouchkina-Stantcheva N."/>
            <person name="Riddiford N."/>
            <person name="Rosenzvit M."/>
            <person name="Salinas G."/>
            <person name="Wasmuth J.D."/>
            <person name="Zamanian M."/>
            <person name="Zheng Y."/>
            <person name="Cai X."/>
            <person name="Soberon X."/>
            <person name="Olson P.D."/>
            <person name="Laclette J.P."/>
            <person name="Brehm K."/>
            <person name="Berriman M."/>
            <person name="Garciarrubio A."/>
            <person name="Bobes R.J."/>
            <person name="Fragoso G."/>
            <person name="Sanchez-Flores A."/>
            <person name="Estrada K."/>
            <person name="Cevallos M.A."/>
            <person name="Morett E."/>
            <person name="Gonzalez V."/>
            <person name="Portillo T."/>
            <person name="Ochoa-Leyva A."/>
            <person name="Jose M.V."/>
            <person name="Sciutto E."/>
            <person name="Landa A."/>
            <person name="Jimenez L."/>
            <person name="Valdes V."/>
            <person name="Carrero J.C."/>
            <person name="Larralde C."/>
            <person name="Morales-Montor J."/>
            <person name="Limon-Lason J."/>
            <person name="Soberon X."/>
            <person name="Laclette J.P."/>
        </authorList>
    </citation>
    <scope>NUCLEOTIDE SEQUENCE [LARGE SCALE GENOMIC DNA]</scope>
</reference>
<sequence length="151" mass="16672">MNVRGASNDTPLVSDCSSSSYVSKKMCRNICYPRRSIALPPRQQQSHLLSSAFSVLYNYATSFTIGGITSKYTESATFSADFVLSPCHVFEPTFTAVARRHNAKCSGEASMLFYGSLERNIDYAAHSPMSTKFKIDGEGIDEESDELPEKD</sequence>
<reference evidence="1" key="2">
    <citation type="submission" date="2015-11" db="EMBL/GenBank/DDBJ databases">
        <authorList>
            <person name="Zhang Y."/>
            <person name="Guo Z."/>
        </authorList>
    </citation>
    <scope>NUCLEOTIDE SEQUENCE</scope>
</reference>
<evidence type="ECO:0000313" key="1">
    <source>
        <dbReference type="EMBL" id="CUT98463.1"/>
    </source>
</evidence>
<evidence type="ECO:0000313" key="2">
    <source>
        <dbReference type="Proteomes" id="UP000017246"/>
    </source>
</evidence>
<dbReference type="OrthoDB" id="2248014at2759"/>